<keyword evidence="4" id="KW-1185">Reference proteome</keyword>
<feature type="region of interest" description="Disordered" evidence="1">
    <location>
        <begin position="42"/>
        <end position="97"/>
    </location>
</feature>
<evidence type="ECO:0000256" key="1">
    <source>
        <dbReference type="SAM" id="MobiDB-lite"/>
    </source>
</evidence>
<proteinExistence type="predicted"/>
<feature type="transmembrane region" description="Helical" evidence="2">
    <location>
        <begin position="15"/>
        <end position="39"/>
    </location>
</feature>
<evidence type="ECO:0000313" key="3">
    <source>
        <dbReference type="EMBL" id="RZU62001.1"/>
    </source>
</evidence>
<accession>A0A4Q8ADY8</accession>
<dbReference type="EMBL" id="SHLA01000001">
    <property type="protein sequence ID" value="RZU62001.1"/>
    <property type="molecule type" value="Genomic_DNA"/>
</dbReference>
<keyword evidence="2" id="KW-0812">Transmembrane</keyword>
<keyword evidence="2" id="KW-0472">Membrane</keyword>
<gene>
    <name evidence="3" type="ORF">EV380_1587</name>
</gene>
<protein>
    <submittedName>
        <fullName evidence="3">Uncharacterized protein</fullName>
    </submittedName>
</protein>
<name>A0A4Q8ADY8_9MICC</name>
<reference evidence="3 4" key="1">
    <citation type="submission" date="2019-02" db="EMBL/GenBank/DDBJ databases">
        <title>Sequencing the genomes of 1000 actinobacteria strains.</title>
        <authorList>
            <person name="Klenk H.-P."/>
        </authorList>
    </citation>
    <scope>NUCLEOTIDE SEQUENCE [LARGE SCALE GENOMIC DNA]</scope>
    <source>
        <strain evidence="3 4">DSM 17364</strain>
    </source>
</reference>
<dbReference type="AlphaFoldDB" id="A0A4Q8ADY8"/>
<keyword evidence="2" id="KW-1133">Transmembrane helix</keyword>
<dbReference type="RefSeq" id="WP_130450521.1">
    <property type="nucleotide sequence ID" value="NZ_SHLA01000001.1"/>
</dbReference>
<sequence>MGYGPETRKHARSRWIVAVYVAVAIFVVGALVAVVMSFAAQRSPEPDPTDTPPPTGDVTPVTPPSETSEPGEPSPVPTSGPIDPGGPLDNQDPHPADWANETQIRVYTFGSSSCPARLDRVEVVAADEITVHFDGSYGNQVCTMDYVGKEHIVDVPEEASGRPLMVRVLVEQ</sequence>
<evidence type="ECO:0000313" key="4">
    <source>
        <dbReference type="Proteomes" id="UP000292685"/>
    </source>
</evidence>
<feature type="compositionally biased region" description="Low complexity" evidence="1">
    <location>
        <begin position="56"/>
        <end position="71"/>
    </location>
</feature>
<dbReference type="Proteomes" id="UP000292685">
    <property type="component" value="Unassembled WGS sequence"/>
</dbReference>
<dbReference type="OrthoDB" id="5083660at2"/>
<organism evidence="3 4">
    <name type="scientific">Zhihengliuella halotolerans</name>
    <dbReference type="NCBI Taxonomy" id="370736"/>
    <lineage>
        <taxon>Bacteria</taxon>
        <taxon>Bacillati</taxon>
        <taxon>Actinomycetota</taxon>
        <taxon>Actinomycetes</taxon>
        <taxon>Micrococcales</taxon>
        <taxon>Micrococcaceae</taxon>
        <taxon>Zhihengliuella</taxon>
    </lineage>
</organism>
<evidence type="ECO:0000256" key="2">
    <source>
        <dbReference type="SAM" id="Phobius"/>
    </source>
</evidence>
<comment type="caution">
    <text evidence="3">The sequence shown here is derived from an EMBL/GenBank/DDBJ whole genome shotgun (WGS) entry which is preliminary data.</text>
</comment>